<keyword evidence="4" id="KW-0812">Transmembrane</keyword>
<dbReference type="InterPro" id="IPR003018">
    <property type="entry name" value="GAF"/>
</dbReference>
<feature type="transmembrane region" description="Helical" evidence="4">
    <location>
        <begin position="177"/>
        <end position="196"/>
    </location>
</feature>
<dbReference type="SUPFAM" id="SSF55874">
    <property type="entry name" value="ATPase domain of HSP90 chaperone/DNA topoisomerase II/histidine kinase"/>
    <property type="match status" value="1"/>
</dbReference>
<dbReference type="GO" id="GO:0000155">
    <property type="term" value="F:phosphorelay sensor kinase activity"/>
    <property type="evidence" value="ECO:0007669"/>
    <property type="project" value="TreeGrafter"/>
</dbReference>
<feature type="transmembrane region" description="Helical" evidence="4">
    <location>
        <begin position="272"/>
        <end position="292"/>
    </location>
</feature>
<name>A0A4Q1C3L4_9BACT</name>
<feature type="transmembrane region" description="Helical" evidence="4">
    <location>
        <begin position="99"/>
        <end position="118"/>
    </location>
</feature>
<evidence type="ECO:0000256" key="2">
    <source>
        <dbReference type="ARBA" id="ARBA00012438"/>
    </source>
</evidence>
<keyword evidence="6" id="KW-0808">Transferase</keyword>
<dbReference type="PROSITE" id="PS50109">
    <property type="entry name" value="HIS_KIN"/>
    <property type="match status" value="1"/>
</dbReference>
<dbReference type="SUPFAM" id="SSF55781">
    <property type="entry name" value="GAF domain-like"/>
    <property type="match status" value="1"/>
</dbReference>
<dbReference type="PANTHER" id="PTHR43547">
    <property type="entry name" value="TWO-COMPONENT HISTIDINE KINASE"/>
    <property type="match status" value="1"/>
</dbReference>
<gene>
    <name evidence="6" type="primary">prsK</name>
    <name evidence="6" type="ORF">ESB00_14555</name>
</gene>
<dbReference type="PRINTS" id="PR00344">
    <property type="entry name" value="BCTRLSENSOR"/>
</dbReference>
<dbReference type="SMART" id="SM00387">
    <property type="entry name" value="HATPase_c"/>
    <property type="match status" value="1"/>
</dbReference>
<feature type="transmembrane region" description="Helical" evidence="4">
    <location>
        <begin position="138"/>
        <end position="157"/>
    </location>
</feature>
<dbReference type="InterPro" id="IPR005467">
    <property type="entry name" value="His_kinase_dom"/>
</dbReference>
<evidence type="ECO:0000313" key="7">
    <source>
        <dbReference type="Proteomes" id="UP000290218"/>
    </source>
</evidence>
<dbReference type="InterPro" id="IPR014265">
    <property type="entry name" value="XrtA/PrsK"/>
</dbReference>
<dbReference type="NCBIfam" id="TIGR02916">
    <property type="entry name" value="PEP_his_kin"/>
    <property type="match status" value="1"/>
</dbReference>
<evidence type="ECO:0000256" key="3">
    <source>
        <dbReference type="ARBA" id="ARBA00022553"/>
    </source>
</evidence>
<dbReference type="InterPro" id="IPR004358">
    <property type="entry name" value="Sig_transdc_His_kin-like_C"/>
</dbReference>
<sequence>MSLEIILDYVGVLLAGLLGCAALLRANGSADRWAFAVGMLLLAAERLCAGLAVQRADLPPEVFKWQVWRLHLVALLPAPWLAFSLTYARGNAREFLRKWRFGLLAAALLPPVVALALRQDLIISSHALGDSQTLLLRLGLAGTAMQLALLAAAILILANLEHTFRSAMGTVRWRVKFMLMGVAVIFLVRLFTTSQHLLFRSLDPRWDVLNAGALLVGMTLMVRSLLRTGRFHLDIHPSHSVLHGSMTVVLVGVYLLLVGVLARIVSTLGGDASFTLKSLIVLLLLVLLGILLQSDRLRMYLGRFVSRHFQRPEHDYRTVWRKFTEGTASRVEPAEYNRAVVKLVAEIFQSLSVSLWVVDERQEFLRLGASTSLDEHLVREIQPTATESAVILEQMRTHPAPADFEKEPGAWAGVLRRCHPDEFHKGGTRVCVPVMSGREVLALLVLGDRVGGTAFTLQDLDLMKSIGDQVASGLLNVRLSQRLLQAREHEAFQTMATFFVHDLKNAASTLNLMLQNLPDHFDDPEFRQDALRGVGKSVAHINHLISRLTQLRSELKITPVASDLNDLVRGILGSFAAEKEFVVEPRLEDLPALPLDRDQFGKVITNLVLNTREAGATRLTLSTRRAGAWAVLETADNGGGIPPEFLSRSLFRPFQSTKKNGLGIGMFQSKMIIEAHGGRISVESTVGQGTSFRIFLPLTPLT</sequence>
<dbReference type="InterPro" id="IPR003594">
    <property type="entry name" value="HATPase_dom"/>
</dbReference>
<keyword evidence="4" id="KW-0472">Membrane</keyword>
<dbReference type="Pfam" id="PF13492">
    <property type="entry name" value="GAF_3"/>
    <property type="match status" value="1"/>
</dbReference>
<evidence type="ECO:0000259" key="5">
    <source>
        <dbReference type="PROSITE" id="PS50109"/>
    </source>
</evidence>
<comment type="catalytic activity">
    <reaction evidence="1">
        <text>ATP + protein L-histidine = ADP + protein N-phospho-L-histidine.</text>
        <dbReference type="EC" id="2.7.13.3"/>
    </reaction>
</comment>
<dbReference type="OrthoDB" id="9785691at2"/>
<reference evidence="6 7" key="1">
    <citation type="submission" date="2019-01" db="EMBL/GenBank/DDBJ databases">
        <title>Lacunisphaera sp. strain TWA-58.</title>
        <authorList>
            <person name="Chen W.-M."/>
        </authorList>
    </citation>
    <scope>NUCLEOTIDE SEQUENCE [LARGE SCALE GENOMIC DNA]</scope>
    <source>
        <strain evidence="6 7">TWA-58</strain>
    </source>
</reference>
<dbReference type="EC" id="2.7.13.3" evidence="2"/>
<evidence type="ECO:0000256" key="4">
    <source>
        <dbReference type="SAM" id="Phobius"/>
    </source>
</evidence>
<dbReference type="Proteomes" id="UP000290218">
    <property type="component" value="Unassembled WGS sequence"/>
</dbReference>
<dbReference type="InterPro" id="IPR036890">
    <property type="entry name" value="HATPase_C_sf"/>
</dbReference>
<evidence type="ECO:0000256" key="1">
    <source>
        <dbReference type="ARBA" id="ARBA00000085"/>
    </source>
</evidence>
<keyword evidence="4" id="KW-1133">Transmembrane helix</keyword>
<dbReference type="PANTHER" id="PTHR43547:SF2">
    <property type="entry name" value="HYBRID SIGNAL TRANSDUCTION HISTIDINE KINASE C"/>
    <property type="match status" value="1"/>
</dbReference>
<evidence type="ECO:0000313" key="6">
    <source>
        <dbReference type="EMBL" id="RXK52930.1"/>
    </source>
</evidence>
<protein>
    <recommendedName>
        <fullName evidence="2">histidine kinase</fullName>
        <ecNumber evidence="2">2.7.13.3</ecNumber>
    </recommendedName>
</protein>
<dbReference type="Gene3D" id="3.30.565.10">
    <property type="entry name" value="Histidine kinase-like ATPase, C-terminal domain"/>
    <property type="match status" value="1"/>
</dbReference>
<feature type="transmembrane region" description="Helical" evidence="4">
    <location>
        <begin position="65"/>
        <end position="87"/>
    </location>
</feature>
<comment type="caution">
    <text evidence="6">The sequence shown here is derived from an EMBL/GenBank/DDBJ whole genome shotgun (WGS) entry which is preliminary data.</text>
</comment>
<feature type="transmembrane region" description="Helical" evidence="4">
    <location>
        <begin position="6"/>
        <end position="26"/>
    </location>
</feature>
<keyword evidence="6" id="KW-0418">Kinase</keyword>
<keyword evidence="7" id="KW-1185">Reference proteome</keyword>
<dbReference type="SMART" id="SM00065">
    <property type="entry name" value="GAF"/>
    <property type="match status" value="1"/>
</dbReference>
<organism evidence="6 7">
    <name type="scientific">Oleiharenicola lentus</name>
    <dbReference type="NCBI Taxonomy" id="2508720"/>
    <lineage>
        <taxon>Bacteria</taxon>
        <taxon>Pseudomonadati</taxon>
        <taxon>Verrucomicrobiota</taxon>
        <taxon>Opitutia</taxon>
        <taxon>Opitutales</taxon>
        <taxon>Opitutaceae</taxon>
        <taxon>Oleiharenicola</taxon>
    </lineage>
</organism>
<feature type="transmembrane region" description="Helical" evidence="4">
    <location>
        <begin position="208"/>
        <end position="226"/>
    </location>
</feature>
<dbReference type="InterPro" id="IPR029016">
    <property type="entry name" value="GAF-like_dom_sf"/>
</dbReference>
<dbReference type="Pfam" id="PF02518">
    <property type="entry name" value="HATPase_c"/>
    <property type="match status" value="1"/>
</dbReference>
<dbReference type="RefSeq" id="WP_129048520.1">
    <property type="nucleotide sequence ID" value="NZ_SDHX01000002.1"/>
</dbReference>
<accession>A0A4Q1C3L4</accession>
<proteinExistence type="predicted"/>
<keyword evidence="3" id="KW-0597">Phosphoprotein</keyword>
<feature type="transmembrane region" description="Helical" evidence="4">
    <location>
        <begin position="33"/>
        <end position="53"/>
    </location>
</feature>
<dbReference type="Gene3D" id="3.30.450.40">
    <property type="match status" value="1"/>
</dbReference>
<dbReference type="AlphaFoldDB" id="A0A4Q1C3L4"/>
<dbReference type="EMBL" id="SDHX01000002">
    <property type="protein sequence ID" value="RXK52930.1"/>
    <property type="molecule type" value="Genomic_DNA"/>
</dbReference>
<feature type="transmembrane region" description="Helical" evidence="4">
    <location>
        <begin position="247"/>
        <end position="266"/>
    </location>
</feature>
<feature type="domain" description="Histidine kinase" evidence="5">
    <location>
        <begin position="498"/>
        <end position="700"/>
    </location>
</feature>